<gene>
    <name evidence="1" type="ORF">KJB30_00955</name>
</gene>
<dbReference type="Gene3D" id="3.90.50.10">
    <property type="entry name" value="Photosynthetic Reaction Center, subunit H, domain 2"/>
    <property type="match status" value="2"/>
</dbReference>
<protein>
    <recommendedName>
        <fullName evidence="3">PRC-barrel domain protein</fullName>
    </recommendedName>
</protein>
<evidence type="ECO:0000313" key="1">
    <source>
        <dbReference type="EMBL" id="MBT1070343.1"/>
    </source>
</evidence>
<evidence type="ECO:0000313" key="2">
    <source>
        <dbReference type="Proteomes" id="UP000784128"/>
    </source>
</evidence>
<keyword evidence="2" id="KW-1185">Reference proteome</keyword>
<dbReference type="InterPro" id="IPR014747">
    <property type="entry name" value="Bac_photo_RC_H_C"/>
</dbReference>
<name>A0ABS5U3V5_9BACT</name>
<proteinExistence type="predicted"/>
<sequence length="248" mass="28253">MTRYRFNAIKGNTLRAVDGEIGNVWDLLFEDAAWKIQYMVADTGNWLPGRRVLLLPSVLKKPDWKTGDLPVDLTREQIKNSPDINTDKPVSLQMQEKLVDYYGWPSLQLYPYWPLAGEYVSPPTLNPAIPLPTEPPPGEPLLRSCREILRYSIEGRDGEIGSVDDIIINTVDWKVSLVVVETGGWLTGRKILFSPSEIRKISWSDRSLLVHLFREQVQGSPEYVADDPIDAEFEKRLQEYHGLPPRGP</sequence>
<reference evidence="1 2" key="1">
    <citation type="submission" date="2021-05" db="EMBL/GenBank/DDBJ databases">
        <title>The draft genome of Geobacter chapellei DSM 13688.</title>
        <authorList>
            <person name="Xu Z."/>
            <person name="Masuda Y."/>
            <person name="Itoh H."/>
            <person name="Senoo K."/>
        </authorList>
    </citation>
    <scope>NUCLEOTIDE SEQUENCE [LARGE SCALE GENOMIC DNA]</scope>
    <source>
        <strain evidence="1 2">DSM 13688</strain>
    </source>
</reference>
<comment type="caution">
    <text evidence="1">The sequence shown here is derived from an EMBL/GenBank/DDBJ whole genome shotgun (WGS) entry which is preliminary data.</text>
</comment>
<dbReference type="EMBL" id="JAHDYS010000001">
    <property type="protein sequence ID" value="MBT1070343.1"/>
    <property type="molecule type" value="Genomic_DNA"/>
</dbReference>
<accession>A0ABS5U3V5</accession>
<dbReference type="SUPFAM" id="SSF50346">
    <property type="entry name" value="PRC-barrel domain"/>
    <property type="match status" value="2"/>
</dbReference>
<evidence type="ECO:0008006" key="3">
    <source>
        <dbReference type="Google" id="ProtNLM"/>
    </source>
</evidence>
<dbReference type="Proteomes" id="UP000784128">
    <property type="component" value="Unassembled WGS sequence"/>
</dbReference>
<organism evidence="1 2">
    <name type="scientific">Pelotalea chapellei</name>
    <dbReference type="NCBI Taxonomy" id="44671"/>
    <lineage>
        <taxon>Bacteria</taxon>
        <taxon>Pseudomonadati</taxon>
        <taxon>Thermodesulfobacteriota</taxon>
        <taxon>Desulfuromonadia</taxon>
        <taxon>Geobacterales</taxon>
        <taxon>Geobacteraceae</taxon>
        <taxon>Pelotalea</taxon>
    </lineage>
</organism>
<dbReference type="InterPro" id="IPR011033">
    <property type="entry name" value="PRC_barrel-like_sf"/>
</dbReference>
<dbReference type="RefSeq" id="WP_214296048.1">
    <property type="nucleotide sequence ID" value="NZ_JAHDYS010000001.1"/>
</dbReference>